<evidence type="ECO:0000313" key="3">
    <source>
        <dbReference type="EMBL" id="KIO26663.1"/>
    </source>
</evidence>
<evidence type="ECO:0000256" key="1">
    <source>
        <dbReference type="SAM" id="Coils"/>
    </source>
</evidence>
<proteinExistence type="predicted"/>
<feature type="coiled-coil region" evidence="1">
    <location>
        <begin position="153"/>
        <end position="180"/>
    </location>
</feature>
<accession>A0A0C3KZ52</accession>
<feature type="compositionally biased region" description="Polar residues" evidence="2">
    <location>
        <begin position="69"/>
        <end position="84"/>
    </location>
</feature>
<dbReference type="OrthoDB" id="3242566at2759"/>
<keyword evidence="1" id="KW-0175">Coiled coil</keyword>
<dbReference type="Proteomes" id="UP000054248">
    <property type="component" value="Unassembled WGS sequence"/>
</dbReference>
<reference evidence="4" key="2">
    <citation type="submission" date="2015-01" db="EMBL/GenBank/DDBJ databases">
        <title>Evolutionary Origins and Diversification of the Mycorrhizal Mutualists.</title>
        <authorList>
            <consortium name="DOE Joint Genome Institute"/>
            <consortium name="Mycorrhizal Genomics Consortium"/>
            <person name="Kohler A."/>
            <person name="Kuo A."/>
            <person name="Nagy L.G."/>
            <person name="Floudas D."/>
            <person name="Copeland A."/>
            <person name="Barry K.W."/>
            <person name="Cichocki N."/>
            <person name="Veneault-Fourrey C."/>
            <person name="LaButti K."/>
            <person name="Lindquist E.A."/>
            <person name="Lipzen A."/>
            <person name="Lundell T."/>
            <person name="Morin E."/>
            <person name="Murat C."/>
            <person name="Riley R."/>
            <person name="Ohm R."/>
            <person name="Sun H."/>
            <person name="Tunlid A."/>
            <person name="Henrissat B."/>
            <person name="Grigoriev I.V."/>
            <person name="Hibbett D.S."/>
            <person name="Martin F."/>
        </authorList>
    </citation>
    <scope>NUCLEOTIDE SEQUENCE [LARGE SCALE GENOMIC DNA]</scope>
    <source>
        <strain evidence="4">MUT 4182</strain>
    </source>
</reference>
<gene>
    <name evidence="3" type="ORF">M407DRAFT_199628</name>
</gene>
<reference evidence="3 4" key="1">
    <citation type="submission" date="2014-04" db="EMBL/GenBank/DDBJ databases">
        <authorList>
            <consortium name="DOE Joint Genome Institute"/>
            <person name="Kuo A."/>
            <person name="Girlanda M."/>
            <person name="Perotto S."/>
            <person name="Kohler A."/>
            <person name="Nagy L.G."/>
            <person name="Floudas D."/>
            <person name="Copeland A."/>
            <person name="Barry K.W."/>
            <person name="Cichocki N."/>
            <person name="Veneault-Fourrey C."/>
            <person name="LaButti K."/>
            <person name="Lindquist E.A."/>
            <person name="Lipzen A."/>
            <person name="Lundell T."/>
            <person name="Morin E."/>
            <person name="Murat C."/>
            <person name="Sun H."/>
            <person name="Tunlid A."/>
            <person name="Henrissat B."/>
            <person name="Grigoriev I.V."/>
            <person name="Hibbett D.S."/>
            <person name="Martin F."/>
            <person name="Nordberg H.P."/>
            <person name="Cantor M.N."/>
            <person name="Hua S.X."/>
        </authorList>
    </citation>
    <scope>NUCLEOTIDE SEQUENCE [LARGE SCALE GENOMIC DNA]</scope>
    <source>
        <strain evidence="3 4">MUT 4182</strain>
    </source>
</reference>
<evidence type="ECO:0000256" key="2">
    <source>
        <dbReference type="SAM" id="MobiDB-lite"/>
    </source>
</evidence>
<dbReference type="HOGENOM" id="CLU_1462380_0_0_1"/>
<keyword evidence="4" id="KW-1185">Reference proteome</keyword>
<sequence length="185" mass="21054">MRLAYLDQISPENHLAMEFDQVLLIEDECLRLRQVEQNLTLELRTLRQHKSSNEARLLAEIEELKRQALSSNNTPRAAQGSALQPSHPLVEVPSIPPPYVSPAQPALHEPPSTGRPKTPPRHSYNNPLPSPPSSTHTVKPRNRRGSDTLARELLSAMEDVREKDRMLSRLKRELEELRARMLDEA</sequence>
<dbReference type="EMBL" id="KN823021">
    <property type="protein sequence ID" value="KIO26663.1"/>
    <property type="molecule type" value="Genomic_DNA"/>
</dbReference>
<protein>
    <submittedName>
        <fullName evidence="3">Uncharacterized protein</fullName>
    </submittedName>
</protein>
<feature type="region of interest" description="Disordered" evidence="2">
    <location>
        <begin position="69"/>
        <end position="147"/>
    </location>
</feature>
<name>A0A0C3KZ52_9AGAM</name>
<organism evidence="3 4">
    <name type="scientific">Tulasnella calospora MUT 4182</name>
    <dbReference type="NCBI Taxonomy" id="1051891"/>
    <lineage>
        <taxon>Eukaryota</taxon>
        <taxon>Fungi</taxon>
        <taxon>Dikarya</taxon>
        <taxon>Basidiomycota</taxon>
        <taxon>Agaricomycotina</taxon>
        <taxon>Agaricomycetes</taxon>
        <taxon>Cantharellales</taxon>
        <taxon>Tulasnellaceae</taxon>
        <taxon>Tulasnella</taxon>
    </lineage>
</organism>
<evidence type="ECO:0000313" key="4">
    <source>
        <dbReference type="Proteomes" id="UP000054248"/>
    </source>
</evidence>
<dbReference type="AlphaFoldDB" id="A0A0C3KZ52"/>